<evidence type="ECO:0000256" key="6">
    <source>
        <dbReference type="ARBA" id="ARBA00023014"/>
    </source>
</evidence>
<dbReference type="Gene3D" id="3.20.20.70">
    <property type="entry name" value="Aldolase class I"/>
    <property type="match status" value="1"/>
</dbReference>
<dbReference type="RefSeq" id="WP_145025680.1">
    <property type="nucleotide sequence ID" value="NZ_VLLN01000037.1"/>
</dbReference>
<evidence type="ECO:0000256" key="3">
    <source>
        <dbReference type="ARBA" id="ARBA00022691"/>
    </source>
</evidence>
<sequence length="434" mass="48274">MYLSHYLKCYPCPKRPGQNLLYSTKRSAIVQVSDATLRAARAGELAGAEGETLARLGFLVPDPVAERAEMRDLFVTANLSRRSFNGIVVLNLDCNLACGYCYEESFRGRHYMNAETADLVVAAIRRNQIDPGRSVKLAFYGGEPLLSLPLIKEISGRLQAAALAQSVDYSFTLVTNGTLLNRRVAEELIPLGLVGARVTLDGPKELHDRSRPFASGFGSFDTIVRNITEVCDLVPLQLGGNFTHDNYRQFPALLDHLLDGWITPDRVHTVLFAPVIPKSGQRVVADFSSDCACDYAPWLQEASLFLREETLRRGFRAPKPRLAACVVEFDNDLVINYDGSLYKCPAFMAYDELRIGTIADGVADYCASHNLDVWKNDECLECAYLPLCFGGCRQMTLLRNGAIDAVDCRRELLDATLEAIIRQDLRYQPSKKKT</sequence>
<accession>A0A562V7C0</accession>
<evidence type="ECO:0000256" key="1">
    <source>
        <dbReference type="ARBA" id="ARBA00001966"/>
    </source>
</evidence>
<dbReference type="UniPathway" id="UPA00782"/>
<evidence type="ECO:0000313" key="8">
    <source>
        <dbReference type="EMBL" id="TWJ13658.1"/>
    </source>
</evidence>
<dbReference type="EMBL" id="VLLN01000037">
    <property type="protein sequence ID" value="TWJ13658.1"/>
    <property type="molecule type" value="Genomic_DNA"/>
</dbReference>
<evidence type="ECO:0000313" key="9">
    <source>
        <dbReference type="Proteomes" id="UP000319449"/>
    </source>
</evidence>
<comment type="cofactor">
    <cofactor evidence="1">
        <name>[4Fe-4S] cluster</name>
        <dbReference type="ChEBI" id="CHEBI:49883"/>
    </cofactor>
</comment>
<dbReference type="PROSITE" id="PS51918">
    <property type="entry name" value="RADICAL_SAM"/>
    <property type="match status" value="1"/>
</dbReference>
<dbReference type="InterPro" id="IPR007197">
    <property type="entry name" value="rSAM"/>
</dbReference>
<keyword evidence="2" id="KW-0004">4Fe-4S</keyword>
<dbReference type="PANTHER" id="PTHR43787:SF3">
    <property type="entry name" value="ARYLSULFATASE REGULATORY PROTEIN"/>
    <property type="match status" value="1"/>
</dbReference>
<dbReference type="Proteomes" id="UP000319449">
    <property type="component" value="Unassembled WGS sequence"/>
</dbReference>
<dbReference type="InterPro" id="IPR023885">
    <property type="entry name" value="4Fe4S-binding_SPASM_dom"/>
</dbReference>
<reference evidence="8 9" key="1">
    <citation type="submission" date="2019-07" db="EMBL/GenBank/DDBJ databases">
        <title>Genomic Encyclopedia of Archaeal and Bacterial Type Strains, Phase II (KMG-II): from individual species to whole genera.</title>
        <authorList>
            <person name="Goeker M."/>
        </authorList>
    </citation>
    <scope>NUCLEOTIDE SEQUENCE [LARGE SCALE GENOMIC DNA]</scope>
    <source>
        <strain evidence="8 9">ATCC BAA-1139</strain>
    </source>
</reference>
<dbReference type="GO" id="GO:0051539">
    <property type="term" value="F:4 iron, 4 sulfur cluster binding"/>
    <property type="evidence" value="ECO:0007669"/>
    <property type="project" value="UniProtKB-KW"/>
</dbReference>
<dbReference type="AlphaFoldDB" id="A0A562V7C0"/>
<dbReference type="InterPro" id="IPR058240">
    <property type="entry name" value="rSAM_sf"/>
</dbReference>
<evidence type="ECO:0000256" key="2">
    <source>
        <dbReference type="ARBA" id="ARBA00022485"/>
    </source>
</evidence>
<dbReference type="Pfam" id="PF04055">
    <property type="entry name" value="Radical_SAM"/>
    <property type="match status" value="1"/>
</dbReference>
<dbReference type="PANTHER" id="PTHR43787">
    <property type="entry name" value="FEMO COFACTOR BIOSYNTHESIS PROTEIN NIFB-RELATED"/>
    <property type="match status" value="1"/>
</dbReference>
<evidence type="ECO:0000256" key="4">
    <source>
        <dbReference type="ARBA" id="ARBA00022723"/>
    </source>
</evidence>
<dbReference type="SFLD" id="SFLDG01384">
    <property type="entry name" value="thioether_bond_formation_requi"/>
    <property type="match status" value="1"/>
</dbReference>
<dbReference type="InterPro" id="IPR023867">
    <property type="entry name" value="Sulphatase_maturase_rSAM"/>
</dbReference>
<evidence type="ECO:0000256" key="5">
    <source>
        <dbReference type="ARBA" id="ARBA00023004"/>
    </source>
</evidence>
<dbReference type="InterPro" id="IPR013785">
    <property type="entry name" value="Aldolase_TIM"/>
</dbReference>
<evidence type="ECO:0000259" key="7">
    <source>
        <dbReference type="PROSITE" id="PS51918"/>
    </source>
</evidence>
<proteinExistence type="predicted"/>
<dbReference type="SFLD" id="SFLDG01386">
    <property type="entry name" value="main_SPASM_domain-containing"/>
    <property type="match status" value="1"/>
</dbReference>
<dbReference type="GO" id="GO:0016491">
    <property type="term" value="F:oxidoreductase activity"/>
    <property type="evidence" value="ECO:0007669"/>
    <property type="project" value="InterPro"/>
</dbReference>
<organism evidence="8 9">
    <name type="scientific">Geobacter argillaceus</name>
    <dbReference type="NCBI Taxonomy" id="345631"/>
    <lineage>
        <taxon>Bacteria</taxon>
        <taxon>Pseudomonadati</taxon>
        <taxon>Thermodesulfobacteriota</taxon>
        <taxon>Desulfuromonadia</taxon>
        <taxon>Geobacterales</taxon>
        <taxon>Geobacteraceae</taxon>
        <taxon>Geobacter</taxon>
    </lineage>
</organism>
<dbReference type="NCBIfam" id="TIGR04085">
    <property type="entry name" value="rSAM_more_4Fe4S"/>
    <property type="match status" value="1"/>
</dbReference>
<comment type="caution">
    <text evidence="8">The sequence shown here is derived from an EMBL/GenBank/DDBJ whole genome shotgun (WGS) entry which is preliminary data.</text>
</comment>
<dbReference type="SFLD" id="SFLDS00029">
    <property type="entry name" value="Radical_SAM"/>
    <property type="match status" value="1"/>
</dbReference>
<protein>
    <recommendedName>
        <fullName evidence="7">Radical SAM core domain-containing protein</fullName>
    </recommendedName>
</protein>
<dbReference type="SUPFAM" id="SSF102114">
    <property type="entry name" value="Radical SAM enzymes"/>
    <property type="match status" value="1"/>
</dbReference>
<dbReference type="SFLD" id="SFLDG01067">
    <property type="entry name" value="SPASM/twitch_domain_containing"/>
    <property type="match status" value="1"/>
</dbReference>
<keyword evidence="6" id="KW-0411">Iron-sulfur</keyword>
<name>A0A562V7C0_9BACT</name>
<dbReference type="CDD" id="cd01335">
    <property type="entry name" value="Radical_SAM"/>
    <property type="match status" value="1"/>
</dbReference>
<keyword evidence="5" id="KW-0408">Iron</keyword>
<keyword evidence="3" id="KW-0949">S-adenosyl-L-methionine</keyword>
<feature type="domain" description="Radical SAM core" evidence="7">
    <location>
        <begin position="79"/>
        <end position="307"/>
    </location>
</feature>
<dbReference type="OrthoDB" id="308557at2"/>
<dbReference type="InterPro" id="IPR026322">
    <property type="entry name" value="Geopep_mat_rSAM"/>
</dbReference>
<keyword evidence="4" id="KW-0479">Metal-binding</keyword>
<dbReference type="NCBIfam" id="TIGR04280">
    <property type="entry name" value="geopep_mat_rSAM"/>
    <property type="match status" value="1"/>
</dbReference>
<keyword evidence="9" id="KW-1185">Reference proteome</keyword>
<dbReference type="GO" id="GO:0046872">
    <property type="term" value="F:metal ion binding"/>
    <property type="evidence" value="ECO:0007669"/>
    <property type="project" value="UniProtKB-KW"/>
</dbReference>
<gene>
    <name evidence="8" type="ORF">JN12_03772</name>
</gene>